<dbReference type="SUPFAM" id="SSF52821">
    <property type="entry name" value="Rhodanese/Cell cycle control phosphatase"/>
    <property type="match status" value="2"/>
</dbReference>
<gene>
    <name evidence="6" type="ORF">H6A20_05895</name>
</gene>
<dbReference type="Pfam" id="PF00581">
    <property type="entry name" value="Rhodanese"/>
    <property type="match status" value="2"/>
</dbReference>
<evidence type="ECO:0000313" key="7">
    <source>
        <dbReference type="Proteomes" id="UP000705508"/>
    </source>
</evidence>
<dbReference type="EMBL" id="JACJKS010000006">
    <property type="protein sequence ID" value="MBM6948189.1"/>
    <property type="molecule type" value="Genomic_DNA"/>
</dbReference>
<dbReference type="CDD" id="cd01449">
    <property type="entry name" value="TST_Repeat_2"/>
    <property type="match status" value="1"/>
</dbReference>
<evidence type="ECO:0000256" key="3">
    <source>
        <dbReference type="ARBA" id="ARBA00047549"/>
    </source>
</evidence>
<dbReference type="GO" id="GO:0004792">
    <property type="term" value="F:thiosulfate-cyanide sulfurtransferase activity"/>
    <property type="evidence" value="ECO:0007669"/>
    <property type="project" value="UniProtKB-EC"/>
</dbReference>
<dbReference type="EC" id="2.8.1.1" evidence="1"/>
<reference evidence="6" key="2">
    <citation type="journal article" date="2021" name="Sci. Rep.">
        <title>The distribution of antibiotic resistance genes in chicken gut microbiota commensals.</title>
        <authorList>
            <person name="Juricova H."/>
            <person name="Matiasovicova J."/>
            <person name="Kubasova T."/>
            <person name="Cejkova D."/>
            <person name="Rychlik I."/>
        </authorList>
    </citation>
    <scope>NUCLEOTIDE SEQUENCE</scope>
    <source>
        <strain evidence="6">An582</strain>
    </source>
</reference>
<protein>
    <recommendedName>
        <fullName evidence="1">thiosulfate sulfurtransferase</fullName>
        <ecNumber evidence="1">2.8.1.1</ecNumber>
    </recommendedName>
</protein>
<sequence length="311" mass="33947">MKKTALFLALILTVGLVGCGGTTEDPAAENNSAGTGEVAAEPFEGEYIVDADYVKENLDDIILVDARGDEAAAEETIKGAVPIMWQYLATCEDGVSGDANWGCILDPERLSVRLSEKGLDMDKEIVLFAAAQDGWGDDGRIGWELLAAGYDDVKLVNGGFNALKEAGIETQKGGTTPEPADVTVEAIDETHLINTDELKANYDDYKVVDVRADEEYDGETLYGEVKGGHLPGAIHIRYTDLFQDDGTLKSNDEIVQLFEDAGLSKEDQIVTYCTAGIRSAYMQLILEMCGFENTKNYDESYYRWCAVEEVE</sequence>
<evidence type="ECO:0000256" key="4">
    <source>
        <dbReference type="SAM" id="SignalP"/>
    </source>
</evidence>
<feature type="chain" id="PRO_5038700810" description="thiosulfate sulfurtransferase" evidence="4">
    <location>
        <begin position="20"/>
        <end position="311"/>
    </location>
</feature>
<proteinExistence type="predicted"/>
<evidence type="ECO:0000256" key="1">
    <source>
        <dbReference type="ARBA" id="ARBA00012245"/>
    </source>
</evidence>
<dbReference type="RefSeq" id="WP_204906214.1">
    <property type="nucleotide sequence ID" value="NZ_JACJKS010000006.1"/>
</dbReference>
<dbReference type="InterPro" id="IPR001763">
    <property type="entry name" value="Rhodanese-like_dom"/>
</dbReference>
<dbReference type="PROSITE" id="PS51257">
    <property type="entry name" value="PROKAR_LIPOPROTEIN"/>
    <property type="match status" value="1"/>
</dbReference>
<evidence type="ECO:0000313" key="6">
    <source>
        <dbReference type="EMBL" id="MBM6948189.1"/>
    </source>
</evidence>
<feature type="signal peptide" evidence="4">
    <location>
        <begin position="1"/>
        <end position="19"/>
    </location>
</feature>
<dbReference type="PROSITE" id="PS50206">
    <property type="entry name" value="RHODANESE_3"/>
    <property type="match status" value="2"/>
</dbReference>
<dbReference type="InterPro" id="IPR036873">
    <property type="entry name" value="Rhodanese-like_dom_sf"/>
</dbReference>
<organism evidence="6 7">
    <name type="scientific">Mordavella massiliensis</name>
    <dbReference type="NCBI Taxonomy" id="1871024"/>
    <lineage>
        <taxon>Bacteria</taxon>
        <taxon>Bacillati</taxon>
        <taxon>Bacillota</taxon>
        <taxon>Clostridia</taxon>
        <taxon>Eubacteriales</taxon>
        <taxon>Clostridiaceae</taxon>
        <taxon>Mordavella</taxon>
    </lineage>
</organism>
<name>A0A939BGR8_9CLOT</name>
<evidence type="ECO:0000259" key="5">
    <source>
        <dbReference type="PROSITE" id="PS50206"/>
    </source>
</evidence>
<feature type="domain" description="Rhodanese" evidence="5">
    <location>
        <begin position="57"/>
        <end position="172"/>
    </location>
</feature>
<feature type="domain" description="Rhodanese" evidence="5">
    <location>
        <begin position="201"/>
        <end position="306"/>
    </location>
</feature>
<keyword evidence="2" id="KW-0677">Repeat</keyword>
<dbReference type="InterPro" id="IPR051126">
    <property type="entry name" value="Thiosulfate_sulfurtransferase"/>
</dbReference>
<accession>A0A939BGR8</accession>
<reference evidence="6" key="1">
    <citation type="submission" date="2020-08" db="EMBL/GenBank/DDBJ databases">
        <authorList>
            <person name="Cejkova D."/>
            <person name="Kubasova T."/>
            <person name="Jahodarova E."/>
            <person name="Rychlik I."/>
        </authorList>
    </citation>
    <scope>NUCLEOTIDE SEQUENCE</scope>
    <source>
        <strain evidence="6">An582</strain>
    </source>
</reference>
<dbReference type="CDD" id="cd00158">
    <property type="entry name" value="RHOD"/>
    <property type="match status" value="1"/>
</dbReference>
<dbReference type="Gene3D" id="3.40.250.10">
    <property type="entry name" value="Rhodanese-like domain"/>
    <property type="match status" value="2"/>
</dbReference>
<evidence type="ECO:0000256" key="2">
    <source>
        <dbReference type="ARBA" id="ARBA00022737"/>
    </source>
</evidence>
<dbReference type="PANTHER" id="PTHR43855">
    <property type="entry name" value="THIOSULFATE SULFURTRANSFERASE"/>
    <property type="match status" value="1"/>
</dbReference>
<comment type="caution">
    <text evidence="6">The sequence shown here is derived from an EMBL/GenBank/DDBJ whole genome shotgun (WGS) entry which is preliminary data.</text>
</comment>
<keyword evidence="4" id="KW-0732">Signal</keyword>
<comment type="catalytic activity">
    <reaction evidence="3">
        <text>thiosulfate + hydrogen cyanide = thiocyanate + sulfite + 2 H(+)</text>
        <dbReference type="Rhea" id="RHEA:16881"/>
        <dbReference type="ChEBI" id="CHEBI:15378"/>
        <dbReference type="ChEBI" id="CHEBI:17359"/>
        <dbReference type="ChEBI" id="CHEBI:18022"/>
        <dbReference type="ChEBI" id="CHEBI:18407"/>
        <dbReference type="ChEBI" id="CHEBI:33542"/>
        <dbReference type="EC" id="2.8.1.1"/>
    </reaction>
</comment>
<dbReference type="SMART" id="SM00450">
    <property type="entry name" value="RHOD"/>
    <property type="match status" value="2"/>
</dbReference>
<dbReference type="Proteomes" id="UP000705508">
    <property type="component" value="Unassembled WGS sequence"/>
</dbReference>
<dbReference type="AlphaFoldDB" id="A0A939BGR8"/>
<dbReference type="PANTHER" id="PTHR43855:SF1">
    <property type="entry name" value="THIOSULFATE SULFURTRANSFERASE"/>
    <property type="match status" value="1"/>
</dbReference>